<dbReference type="AlphaFoldDB" id="A0A326UAY6"/>
<dbReference type="Pfam" id="PF09423">
    <property type="entry name" value="PhoD"/>
    <property type="match status" value="1"/>
</dbReference>
<dbReference type="Pfam" id="PF25077">
    <property type="entry name" value="DUF7800"/>
    <property type="match status" value="1"/>
</dbReference>
<feature type="domain" description="PhoD-like phosphatase metallophosphatase" evidence="1">
    <location>
        <begin position="116"/>
        <end position="471"/>
    </location>
</feature>
<dbReference type="SUPFAM" id="SSF56300">
    <property type="entry name" value="Metallo-dependent phosphatases"/>
    <property type="match status" value="1"/>
</dbReference>
<dbReference type="OrthoDB" id="9795624at2"/>
<evidence type="ECO:0000259" key="2">
    <source>
        <dbReference type="Pfam" id="PF25077"/>
    </source>
</evidence>
<keyword evidence="4" id="KW-1185">Reference proteome</keyword>
<sequence>MSTMPHLSIGPILRAIDSSHALLWAELSEPCIVTVIAQKEGASALERVTAYAHTIRVGNHYFAAVLLQGLEPASWYRYTMLTSTEADGTLIPLPTEQLHYLRTLPASTSAHQLRFVYGSCRQFHPQHTDPLSLFGNWLQAHATDKEQHWPHLLLLIGDQIYADRPSASFIERYPQFREGAHTFDDFAFLYHYAWTANEGIRQVLATLPTYMMFDDHEITNNWNTSPTWRQEALQQGLEQTIIDGMVAYWVYQGWGNILPHLYPQHPLLRIMQEAEQSGTDCLETLRNVMRAAIYKNYELPWHYTIPTSPTIFVTNTRADRTSVLQPESDARFAPLQIMGPQQMADLEQWLQAQTQTPALIVSSVPLLLPPLIGWFEYMAGVRGSSNNWFKKQLARFGLFLARKGDFDHWPLYHVTWNALRQQLARRQLDTLCFSGDVHFSYAATAQESSGARLHQLVCTPIHNSLARKHRLMIETQSYVTRASYGHLRTRILPLQALAPSVQLKRHLLYQDTLALVQLQTAPDGRYTLTQEYLSEVNGHLQPVAGIQLP</sequence>
<dbReference type="RefSeq" id="WP_111322177.1">
    <property type="nucleotide sequence ID" value="NZ_BIFX01000001.1"/>
</dbReference>
<protein>
    <submittedName>
        <fullName evidence="3">PhoD-like phosphatase</fullName>
    </submittedName>
</protein>
<evidence type="ECO:0000313" key="3">
    <source>
        <dbReference type="EMBL" id="PZW30451.1"/>
    </source>
</evidence>
<evidence type="ECO:0000313" key="4">
    <source>
        <dbReference type="Proteomes" id="UP000248806"/>
    </source>
</evidence>
<evidence type="ECO:0000259" key="1">
    <source>
        <dbReference type="Pfam" id="PF09423"/>
    </source>
</evidence>
<dbReference type="InterPro" id="IPR056702">
    <property type="entry name" value="DUF7800"/>
</dbReference>
<dbReference type="InterPro" id="IPR018946">
    <property type="entry name" value="PhoD-like_MPP"/>
</dbReference>
<dbReference type="Gene3D" id="3.60.21.70">
    <property type="entry name" value="PhoD-like phosphatase"/>
    <property type="match status" value="1"/>
</dbReference>
<organism evidence="3 4">
    <name type="scientific">Thermosporothrix hazakensis</name>
    <dbReference type="NCBI Taxonomy" id="644383"/>
    <lineage>
        <taxon>Bacteria</taxon>
        <taxon>Bacillati</taxon>
        <taxon>Chloroflexota</taxon>
        <taxon>Ktedonobacteria</taxon>
        <taxon>Ktedonobacterales</taxon>
        <taxon>Thermosporotrichaceae</taxon>
        <taxon>Thermosporothrix</taxon>
    </lineage>
</organism>
<dbReference type="PANTHER" id="PTHR37031">
    <property type="entry name" value="METALLOPHOSPHATASE BINDING DOMAIN PROTEIN"/>
    <property type="match status" value="1"/>
</dbReference>
<dbReference type="InterPro" id="IPR029052">
    <property type="entry name" value="Metallo-depent_PP-like"/>
</dbReference>
<dbReference type="InterPro" id="IPR038607">
    <property type="entry name" value="PhoD-like_sf"/>
</dbReference>
<comment type="caution">
    <text evidence="3">The sequence shown here is derived from an EMBL/GenBank/DDBJ whole genome shotgun (WGS) entry which is preliminary data.</text>
</comment>
<dbReference type="Proteomes" id="UP000248806">
    <property type="component" value="Unassembled WGS sequence"/>
</dbReference>
<gene>
    <name evidence="3" type="ORF">EI42_02419</name>
</gene>
<reference evidence="3 4" key="1">
    <citation type="submission" date="2018-06" db="EMBL/GenBank/DDBJ databases">
        <title>Genomic Encyclopedia of Archaeal and Bacterial Type Strains, Phase II (KMG-II): from individual species to whole genera.</title>
        <authorList>
            <person name="Goeker M."/>
        </authorList>
    </citation>
    <scope>NUCLEOTIDE SEQUENCE [LARGE SCALE GENOMIC DNA]</scope>
    <source>
        <strain evidence="3 4">ATCC BAA-1881</strain>
    </source>
</reference>
<dbReference type="PANTHER" id="PTHR37031:SF2">
    <property type="entry name" value="PHOD-LIKE PHOSPHATASE METALLOPHOSPHATASE DOMAIN-CONTAINING PROTEIN"/>
    <property type="match status" value="1"/>
</dbReference>
<dbReference type="EMBL" id="QKUF01000007">
    <property type="protein sequence ID" value="PZW30451.1"/>
    <property type="molecule type" value="Genomic_DNA"/>
</dbReference>
<accession>A0A326UAY6</accession>
<proteinExistence type="predicted"/>
<feature type="domain" description="DUF7800" evidence="2">
    <location>
        <begin position="4"/>
        <end position="81"/>
    </location>
</feature>
<name>A0A326UAY6_THEHA</name>